<dbReference type="GO" id="GO:0009401">
    <property type="term" value="P:phosphoenolpyruvate-dependent sugar phosphotransferase system"/>
    <property type="evidence" value="ECO:0007669"/>
    <property type="project" value="InterPro"/>
</dbReference>
<dbReference type="Proteomes" id="UP001321804">
    <property type="component" value="Chromosome"/>
</dbReference>
<dbReference type="CDD" id="cd00009">
    <property type="entry name" value="AAA"/>
    <property type="match status" value="1"/>
</dbReference>
<evidence type="ECO:0000259" key="6">
    <source>
        <dbReference type="PROSITE" id="PS51372"/>
    </source>
</evidence>
<dbReference type="Gene3D" id="3.40.50.300">
    <property type="entry name" value="P-loop containing nucleotide triphosphate hydrolases"/>
    <property type="match status" value="1"/>
</dbReference>
<dbReference type="SUPFAM" id="SSF63520">
    <property type="entry name" value="PTS-regulatory domain, PRD"/>
    <property type="match status" value="1"/>
</dbReference>
<dbReference type="PROSITE" id="PS51096">
    <property type="entry name" value="PTS_EIIA_TYPE_4"/>
    <property type="match status" value="1"/>
</dbReference>
<dbReference type="InterPro" id="IPR002078">
    <property type="entry name" value="Sigma_54_int"/>
</dbReference>
<evidence type="ECO:0000256" key="2">
    <source>
        <dbReference type="ARBA" id="ARBA00022741"/>
    </source>
</evidence>
<keyword evidence="2" id="KW-0547">Nucleotide-binding</keyword>
<evidence type="ECO:0000256" key="1">
    <source>
        <dbReference type="ARBA" id="ARBA00022679"/>
    </source>
</evidence>
<dbReference type="AlphaFoldDB" id="A0AAU9CX08"/>
<reference evidence="7 8" key="1">
    <citation type="journal article" date="2023" name="Microbiol. Spectr.">
        <title>Symbiosis of Carpenter Bees with Uncharacterized Lactic Acid Bacteria Showing NAD Auxotrophy.</title>
        <authorList>
            <person name="Kawasaki S."/>
            <person name="Ozawa K."/>
            <person name="Mori T."/>
            <person name="Yamamoto A."/>
            <person name="Ito M."/>
            <person name="Ohkuma M."/>
            <person name="Sakamoto M."/>
            <person name="Matsutani M."/>
        </authorList>
    </citation>
    <scope>NUCLEOTIDE SEQUENCE [LARGE SCALE GENOMIC DNA]</scope>
    <source>
        <strain evidence="7 8">KimC2</strain>
    </source>
</reference>
<sequence>MILSTVEQIEQTIKSNFTPDQRFTAQEIVKITKLSRSMVSGYLNQLFKQGSLDKENTRPTQFWLPDKEQVFNEIVGFDGSLAQIIEQCKAAVNYPPDGLPVIIRGNSGVGKSLLAKKIYQYAAAQRVIEPDAPFVTLNCADYANNPELLSSVLFGYVKGAFTGANNDKTGLLDAANGGYLFLDEVHNLTQENQEKLFLLIDQKKFHRLGEDEKWHQASIRLVLATTEDTKAALLATFRRRIPLEVTLPDFKDRTHHEKLQLVWYFFQKEAKQINTPLSVDAHFIEKLIEGSYEGNVGALQNKIKLSCAQAYSQQSSESMVYVPTTGLSEYFNISFRQSDRFNSLSEDKIAKILEQNFSVLSVEETVKHLNRFLTSIKPYCLTDDLGYKIILNNLQHGMDELSFYGLEFSDQNLNDISLLINLLSDYHQPVKINLDQRHLFKYFQIVNEILDLTHQSRADELLILFLIAYFKANLPIVTKRHALIIMHGKNSATSLASEANQLIGDYSFSSIDMPIQVKTQEIVKKVNEYVEQVDTKEGLILLVDMGSLEKMYTEIKDNVQGDFLILNNISTALALEVGFALKQNQPMEYFTKLDYSQFSVQSQYFEGIAQTQNIVISCMSGQGVAEKIQEIFTKFKSNNPVEILTLDYDKLQKLKNLHHQSTFKNTYCIIATSQITIPGVECINIERVVNGTQSLSCLNNLYSDQQLEQFTNELIKLFTIEGASSRLQFLNPDKVINEISEIITALENQYHVVFKNFIRVNLYLHLSSMIERILTGDTEDERVNTKGKEFNLFVKSSEIIFRPIKSKYNIKIPLREYEYVYQIIETQINN</sequence>
<evidence type="ECO:0000259" key="4">
    <source>
        <dbReference type="PROSITE" id="PS50045"/>
    </source>
</evidence>
<accession>A0AAU9CX08</accession>
<dbReference type="InterPro" id="IPR011608">
    <property type="entry name" value="PRD"/>
</dbReference>
<dbReference type="EMBL" id="AP026801">
    <property type="protein sequence ID" value="BDR56976.1"/>
    <property type="molecule type" value="Genomic_DNA"/>
</dbReference>
<evidence type="ECO:0000256" key="3">
    <source>
        <dbReference type="ARBA" id="ARBA00022840"/>
    </source>
</evidence>
<dbReference type="PROSITE" id="PS51372">
    <property type="entry name" value="PRD_2"/>
    <property type="match status" value="1"/>
</dbReference>
<dbReference type="InterPro" id="IPR027417">
    <property type="entry name" value="P-loop_NTPase"/>
</dbReference>
<dbReference type="InterPro" id="IPR036634">
    <property type="entry name" value="PRD_sf"/>
</dbReference>
<evidence type="ECO:0000313" key="8">
    <source>
        <dbReference type="Proteomes" id="UP001321804"/>
    </source>
</evidence>
<dbReference type="PANTHER" id="PTHR32071:SF38">
    <property type="entry name" value="PSP OPERON TRANSCRIPTIONAL ACTIVATOR"/>
    <property type="match status" value="1"/>
</dbReference>
<evidence type="ECO:0000313" key="7">
    <source>
        <dbReference type="EMBL" id="BDR56976.1"/>
    </source>
</evidence>
<dbReference type="SMART" id="SM00382">
    <property type="entry name" value="AAA"/>
    <property type="match status" value="1"/>
</dbReference>
<dbReference type="GO" id="GO:0005524">
    <property type="term" value="F:ATP binding"/>
    <property type="evidence" value="ECO:0007669"/>
    <property type="project" value="UniProtKB-KW"/>
</dbReference>
<dbReference type="SUPFAM" id="SSF53062">
    <property type="entry name" value="PTS system fructose IIA component-like"/>
    <property type="match status" value="1"/>
</dbReference>
<dbReference type="PROSITE" id="PS50045">
    <property type="entry name" value="SIGMA54_INTERACT_4"/>
    <property type="match status" value="1"/>
</dbReference>
<dbReference type="GO" id="GO:0016020">
    <property type="term" value="C:membrane"/>
    <property type="evidence" value="ECO:0007669"/>
    <property type="project" value="InterPro"/>
</dbReference>
<protein>
    <submittedName>
        <fullName evidence="7">RNA polymerase subunit sigma-54</fullName>
    </submittedName>
</protein>
<dbReference type="KEGG" id="xak:KIMC2_15380"/>
<organism evidence="7 8">
    <name type="scientific">Xylocopilactobacillus apis</name>
    <dbReference type="NCBI Taxonomy" id="2932183"/>
    <lineage>
        <taxon>Bacteria</taxon>
        <taxon>Bacillati</taxon>
        <taxon>Bacillota</taxon>
        <taxon>Bacilli</taxon>
        <taxon>Lactobacillales</taxon>
        <taxon>Lactobacillaceae</taxon>
        <taxon>Xylocopilactobacillus</taxon>
    </lineage>
</organism>
<dbReference type="GO" id="GO:0006355">
    <property type="term" value="P:regulation of DNA-templated transcription"/>
    <property type="evidence" value="ECO:0007669"/>
    <property type="project" value="InterPro"/>
</dbReference>
<proteinExistence type="predicted"/>
<dbReference type="InterPro" id="IPR036662">
    <property type="entry name" value="PTS_EIIA_man-typ_sf"/>
</dbReference>
<dbReference type="SUPFAM" id="SSF52540">
    <property type="entry name" value="P-loop containing nucleoside triphosphate hydrolases"/>
    <property type="match status" value="1"/>
</dbReference>
<dbReference type="InterPro" id="IPR003593">
    <property type="entry name" value="AAA+_ATPase"/>
</dbReference>
<evidence type="ECO:0000259" key="5">
    <source>
        <dbReference type="PROSITE" id="PS51096"/>
    </source>
</evidence>
<name>A0AAU9CX08_9LACO</name>
<dbReference type="PANTHER" id="PTHR32071">
    <property type="entry name" value="TRANSCRIPTIONAL REGULATORY PROTEIN"/>
    <property type="match status" value="1"/>
</dbReference>
<feature type="domain" description="PRD" evidence="6">
    <location>
        <begin position="730"/>
        <end position="830"/>
    </location>
</feature>
<dbReference type="InterPro" id="IPR004701">
    <property type="entry name" value="PTS_EIIA_man-typ"/>
</dbReference>
<dbReference type="Gene3D" id="3.40.50.510">
    <property type="entry name" value="Phosphotransferase system, mannose-type IIA component"/>
    <property type="match status" value="1"/>
</dbReference>
<feature type="domain" description="Sigma-54 factor interaction" evidence="4">
    <location>
        <begin position="74"/>
        <end position="308"/>
    </location>
</feature>
<keyword evidence="3" id="KW-0067">ATP-binding</keyword>
<dbReference type="Pfam" id="PF03610">
    <property type="entry name" value="EIIA-man"/>
    <property type="match status" value="1"/>
</dbReference>
<dbReference type="GO" id="GO:0016740">
    <property type="term" value="F:transferase activity"/>
    <property type="evidence" value="ECO:0007669"/>
    <property type="project" value="UniProtKB-KW"/>
</dbReference>
<keyword evidence="8" id="KW-1185">Reference proteome</keyword>
<keyword evidence="1" id="KW-0808">Transferase</keyword>
<dbReference type="Pfam" id="PF00874">
    <property type="entry name" value="PRD"/>
    <property type="match status" value="1"/>
</dbReference>
<dbReference type="Pfam" id="PF00158">
    <property type="entry name" value="Sigma54_activat"/>
    <property type="match status" value="1"/>
</dbReference>
<gene>
    <name evidence="7" type="ORF">KIMC2_15380</name>
</gene>
<dbReference type="Gene3D" id="1.10.1790.10">
    <property type="entry name" value="PRD domain"/>
    <property type="match status" value="1"/>
</dbReference>
<feature type="domain" description="PTS EIIA type-4" evidence="5">
    <location>
        <begin position="479"/>
        <end position="608"/>
    </location>
</feature>